<keyword evidence="2 8" id="KW-0812">Transmembrane</keyword>
<dbReference type="CDD" id="cd08374">
    <property type="entry name" value="C2F_Ferlin"/>
    <property type="match status" value="1"/>
</dbReference>
<dbReference type="GeneID" id="108558676"/>
<dbReference type="InterPro" id="IPR037721">
    <property type="entry name" value="Ferlin"/>
</dbReference>
<gene>
    <name evidence="11" type="primary">LOC108558676</name>
</gene>
<evidence type="ECO:0000256" key="4">
    <source>
        <dbReference type="ARBA" id="ARBA00022737"/>
    </source>
</evidence>
<dbReference type="InterPro" id="IPR000008">
    <property type="entry name" value="C2_dom"/>
</dbReference>
<keyword evidence="10" id="KW-1185">Reference proteome</keyword>
<dbReference type="InterPro" id="IPR037725">
    <property type="entry name" value="C2F_Ferlin"/>
</dbReference>
<dbReference type="SUPFAM" id="SSF49562">
    <property type="entry name" value="C2 domain (Calcium/lipid-binding domain, CaLB)"/>
    <property type="match status" value="6"/>
</dbReference>
<evidence type="ECO:0000256" key="7">
    <source>
        <dbReference type="ARBA" id="ARBA00023136"/>
    </source>
</evidence>
<evidence type="ECO:0000259" key="9">
    <source>
        <dbReference type="PROSITE" id="PS50004"/>
    </source>
</evidence>
<proteinExistence type="predicted"/>
<evidence type="ECO:0000256" key="1">
    <source>
        <dbReference type="ARBA" id="ARBA00004167"/>
    </source>
</evidence>
<protein>
    <submittedName>
        <fullName evidence="11">Otoferlin-like</fullName>
    </submittedName>
</protein>
<evidence type="ECO:0000256" key="5">
    <source>
        <dbReference type="ARBA" id="ARBA00022837"/>
    </source>
</evidence>
<keyword evidence="4" id="KW-0677">Repeat</keyword>
<reference evidence="11" key="1">
    <citation type="submission" date="2025-08" db="UniProtKB">
        <authorList>
            <consortium name="RefSeq"/>
        </authorList>
    </citation>
    <scope>IDENTIFICATION</scope>
    <source>
        <tissue evidence="11">Whole Larva</tissue>
    </source>
</reference>
<dbReference type="SMART" id="SM01202">
    <property type="entry name" value="FerI"/>
    <property type="match status" value="1"/>
</dbReference>
<dbReference type="Proteomes" id="UP000695000">
    <property type="component" value="Unplaced"/>
</dbReference>
<feature type="domain" description="C2" evidence="9">
    <location>
        <begin position="608"/>
        <end position="742"/>
    </location>
</feature>
<dbReference type="InterPro" id="IPR035892">
    <property type="entry name" value="C2_domain_sf"/>
</dbReference>
<organism evidence="10 11">
    <name type="scientific">Nicrophorus vespilloides</name>
    <name type="common">Boreal carrion beetle</name>
    <dbReference type="NCBI Taxonomy" id="110193"/>
    <lineage>
        <taxon>Eukaryota</taxon>
        <taxon>Metazoa</taxon>
        <taxon>Ecdysozoa</taxon>
        <taxon>Arthropoda</taxon>
        <taxon>Hexapoda</taxon>
        <taxon>Insecta</taxon>
        <taxon>Pterygota</taxon>
        <taxon>Neoptera</taxon>
        <taxon>Endopterygota</taxon>
        <taxon>Coleoptera</taxon>
        <taxon>Polyphaga</taxon>
        <taxon>Staphyliniformia</taxon>
        <taxon>Silphidae</taxon>
        <taxon>Nicrophorinae</taxon>
        <taxon>Nicrophorus</taxon>
    </lineage>
</organism>
<dbReference type="Pfam" id="PF00168">
    <property type="entry name" value="C2"/>
    <property type="match status" value="6"/>
</dbReference>
<dbReference type="PANTHER" id="PTHR12546">
    <property type="entry name" value="FER-1-LIKE"/>
    <property type="match status" value="1"/>
</dbReference>
<accession>A0ABM1M9A1</accession>
<feature type="domain" description="C2" evidence="9">
    <location>
        <begin position="1323"/>
        <end position="1471"/>
    </location>
</feature>
<dbReference type="SMART" id="SM01201">
    <property type="entry name" value="FerB"/>
    <property type="match status" value="1"/>
</dbReference>
<evidence type="ECO:0000256" key="8">
    <source>
        <dbReference type="SAM" id="Phobius"/>
    </source>
</evidence>
<dbReference type="InterPro" id="IPR037723">
    <property type="entry name" value="C2D_Ferlin"/>
</dbReference>
<name>A0ABM1M9A1_NICVS</name>
<dbReference type="RefSeq" id="XP_017771151.1">
    <property type="nucleotide sequence ID" value="XM_017915662.1"/>
</dbReference>
<dbReference type="Pfam" id="PF08151">
    <property type="entry name" value="FerI"/>
    <property type="match status" value="1"/>
</dbReference>
<evidence type="ECO:0000256" key="3">
    <source>
        <dbReference type="ARBA" id="ARBA00022723"/>
    </source>
</evidence>
<keyword evidence="6 8" id="KW-1133">Transmembrane helix</keyword>
<dbReference type="CDD" id="cd04037">
    <property type="entry name" value="C2E_Ferlin"/>
    <property type="match status" value="1"/>
</dbReference>
<keyword evidence="7 8" id="KW-0472">Membrane</keyword>
<comment type="subcellular location">
    <subcellularLocation>
        <location evidence="1">Membrane</location>
        <topology evidence="1">Single-pass membrane protein</topology>
    </subcellularLocation>
</comment>
<dbReference type="SMART" id="SM00239">
    <property type="entry name" value="C2"/>
    <property type="match status" value="5"/>
</dbReference>
<evidence type="ECO:0000313" key="10">
    <source>
        <dbReference type="Proteomes" id="UP000695000"/>
    </source>
</evidence>
<dbReference type="InterPro" id="IPR032362">
    <property type="entry name" value="Ferlin_C"/>
</dbReference>
<evidence type="ECO:0000313" key="11">
    <source>
        <dbReference type="RefSeq" id="XP_017771151.1"/>
    </source>
</evidence>
<dbReference type="InterPro" id="IPR012968">
    <property type="entry name" value="FerIin_dom"/>
</dbReference>
<dbReference type="PROSITE" id="PS50004">
    <property type="entry name" value="C2"/>
    <property type="match status" value="5"/>
</dbReference>
<dbReference type="Pfam" id="PF16165">
    <property type="entry name" value="Ferlin_C"/>
    <property type="match status" value="1"/>
</dbReference>
<keyword evidence="3" id="KW-0479">Metal-binding</keyword>
<feature type="domain" description="C2" evidence="9">
    <location>
        <begin position="125"/>
        <end position="265"/>
    </location>
</feature>
<keyword evidence="5" id="KW-0106">Calcium</keyword>
<sequence length="1618" mass="187730">MNSYVHIKVGKQMQKTKIRHNTGSPYYNEYFVFEFKTNLQVLNDKTITLTVFRPKHIFRRKKILGYITMDIATVWNQPDHQFYRKWAILSTPKSNFAGPRGYLKVTITILTKGQIPKIPIINPLEEDDIETNLLLPEGVTMERRRALFVFKVYKAIDVTRKTSQMPVVNEDDQDRDRRNRRDYPNVYFKVTFAGLTAKTSVKRRTSHPKWNESLTIAEMYPALCQKIKLELCYKLHMRKRVKCVKYLQLTSISSDKDDGFLPTFGPAYIYFYRKTVAGEEFAGKVLLSLETKIFTDIQSKTRCVFKESIPPILETSLWNFEDILVFIAIINVSAIHVHYLPKPISFELGFGRTKAIELANGNLLLPKYYTRRYNPKTLDSNFWHIDFDNSFPCLHKVAYYPNLRRRLYIANIIGTIAYNLKQRISELDYLFRHNQGKSEMIGDKLLEFCAYTSESCKKCMDLVQNAISICVTNLDTEKGKYCVRELADIEEMCQKIYNPRSKKNSFARAQRIYERIRLLVDHPQETLPDVLLWMRFENEKVSCLKFAAKDLIYSSTPDEAGRYCGKISTLYFKRKKFNKSKSPVVCKSDLYLWLGLKKDSQECLKLLPPGFEYNNVDEIPDFLSLKESIIFQCRVHIYQGRFGLAYDYTGLSDFFVTVIVGERCKRTKVRHATLNPIWNETLIFRHVVAYGKREQIAQKPPPIIVEITDQDKCCQTEHVGRCELIPVIKFKNTVYGPPDFPPRLAWRDIHNENIIVGDMLASAELLEVTEGVKEEDDLNDDNIPVADDIRPKLENYRLEVHFWGLRDLHKVQHLSVMKPKVLIECGEEKLWSDNVSHNLNFVNPIKCIDIKLPNYEEFLPPLSIKLLDMRAFGNLKYIGNHSTHIQEFVFHPIIRNDWEKQLAGFGLKSYESLRSHKDSFYVDMNMDEKKEHKLTLNVFDEQKKEHPKCCCLGRCVIRCMHLLGKRNKIVKEVVEDDDESEEDNVDWWTKYYASLDGTAEESTVHHVKNPNFKLKIYNDELENQADFRGFTDIVGKFKLYRGKTTGDDVEDESFVIGTLKCKISVYAWPPVDELHYVTPSGFSLEDGFFQGYPNNGSLDFVVRVYCVRGIKLTPKDLAGKCDAYVVIRMDQSVINDSKNYVPKNVNPTFGRCFEFSGSFPKDHSLTLSVWDWDRSSRRDLIGETRIDLENRVYTAHRANCGLQFEYKEFADGPCPWRDQQRPTEILEKLCLTHSLPPPEYSPESVRIGSVEFTAPIAVGDDKRSSLKENVALNALHNWNRIPVAGCHLVPEHVETRSLYNPSKPGLEQGKIQLWIDVFPLTEDRPVPDMVNIKPRKPVSYELRVTIWNTEEVVLNEDDFFGDKKSDIYVKGWLGRPDKPQQTDTHYRSLNGEGNFNWRFVFPFDYLSTENKAIQMKKENAFDIDLTELKIPCRLVLQVWDNDIFSKDDFLGTLTLELNRFPRGAKLVKDCTLKMLGTNAPKINLFKTRRTRGWWPFIGPSLDSKQILTVRTLIRKNKIENLLFFKGKLDVELELVTAEEAAANPVGLGRSKPSPLAPPKRPETSFAWFSNPLKTCRFIVWKNLKYKILKVFLILVLLVFIGVAIYSFPGYSVKKLLHA</sequence>
<feature type="domain" description="C2" evidence="9">
    <location>
        <begin position="1083"/>
        <end position="1201"/>
    </location>
</feature>
<dbReference type="InterPro" id="IPR055072">
    <property type="entry name" value="Ferlin_DSRM"/>
</dbReference>
<dbReference type="CDD" id="cd04017">
    <property type="entry name" value="C2D_Ferlin"/>
    <property type="match status" value="1"/>
</dbReference>
<dbReference type="Gene3D" id="2.60.40.150">
    <property type="entry name" value="C2 domain"/>
    <property type="match status" value="5"/>
</dbReference>
<feature type="domain" description="C2" evidence="9">
    <location>
        <begin position="1"/>
        <end position="87"/>
    </location>
</feature>
<dbReference type="Pfam" id="PF22901">
    <property type="entry name" value="dsrm_Ferlin"/>
    <property type="match status" value="1"/>
</dbReference>
<evidence type="ECO:0000256" key="2">
    <source>
        <dbReference type="ARBA" id="ARBA00022692"/>
    </source>
</evidence>
<dbReference type="Pfam" id="PF08150">
    <property type="entry name" value="FerB"/>
    <property type="match status" value="1"/>
</dbReference>
<dbReference type="InterPro" id="IPR037724">
    <property type="entry name" value="C2E_Ferlin"/>
</dbReference>
<evidence type="ECO:0000256" key="6">
    <source>
        <dbReference type="ARBA" id="ARBA00022989"/>
    </source>
</evidence>
<dbReference type="InterPro" id="IPR012561">
    <property type="entry name" value="Ferlin_B-domain"/>
</dbReference>
<dbReference type="PANTHER" id="PTHR12546:SF60">
    <property type="entry name" value="MISFIRE, ISOFORM F"/>
    <property type="match status" value="1"/>
</dbReference>
<feature type="transmembrane region" description="Helical" evidence="8">
    <location>
        <begin position="1587"/>
        <end position="1607"/>
    </location>
</feature>